<gene>
    <name evidence="2 4" type="ORF">P152DRAFT_400438</name>
</gene>
<protein>
    <recommendedName>
        <fullName evidence="1">SET domain-containing protein</fullName>
    </recommendedName>
</protein>
<dbReference type="EMBL" id="ML975164">
    <property type="protein sequence ID" value="KAF1810852.1"/>
    <property type="molecule type" value="Genomic_DNA"/>
</dbReference>
<dbReference type="Gene3D" id="2.170.270.10">
    <property type="entry name" value="SET domain"/>
    <property type="match status" value="1"/>
</dbReference>
<reference evidence="4" key="3">
    <citation type="submission" date="2025-04" db="UniProtKB">
        <authorList>
            <consortium name="RefSeq"/>
        </authorList>
    </citation>
    <scope>IDENTIFICATION</scope>
    <source>
        <strain evidence="4">CBS 781.70</strain>
    </source>
</reference>
<dbReference type="InterPro" id="IPR001214">
    <property type="entry name" value="SET_dom"/>
</dbReference>
<sequence>MPLPAKQTLPRNWPSSITYTPIPVHSPNLSSTELRTLHPPRSTSSLVPALKIPLHSPSYISILPITTPGHPARGQHGLFAAEDLRPGSHIIFYIGFVHGNSDKENHSTSDYDLSLVREAVKLGVDGEQMGNEARFVNDYRGALVQAPNAEFRDVWAEYAHGKETRIERCIAIFVREAGKSGKWKNGIRRGEEILVSYGKGFWGARKEMDEA</sequence>
<dbReference type="SUPFAM" id="SSF82199">
    <property type="entry name" value="SET domain"/>
    <property type="match status" value="1"/>
</dbReference>
<proteinExistence type="predicted"/>
<organism evidence="2">
    <name type="scientific">Eremomyces bilateralis CBS 781.70</name>
    <dbReference type="NCBI Taxonomy" id="1392243"/>
    <lineage>
        <taxon>Eukaryota</taxon>
        <taxon>Fungi</taxon>
        <taxon>Dikarya</taxon>
        <taxon>Ascomycota</taxon>
        <taxon>Pezizomycotina</taxon>
        <taxon>Dothideomycetes</taxon>
        <taxon>Dothideomycetes incertae sedis</taxon>
        <taxon>Eremomycetales</taxon>
        <taxon>Eremomycetaceae</taxon>
        <taxon>Eremomyces</taxon>
    </lineage>
</organism>
<dbReference type="InterPro" id="IPR046341">
    <property type="entry name" value="SET_dom_sf"/>
</dbReference>
<feature type="domain" description="SET" evidence="1">
    <location>
        <begin position="58"/>
        <end position="198"/>
    </location>
</feature>
<dbReference type="Pfam" id="PF00856">
    <property type="entry name" value="SET"/>
    <property type="match status" value="1"/>
</dbReference>
<dbReference type="OrthoDB" id="5792673at2759"/>
<keyword evidence="3" id="KW-1185">Reference proteome</keyword>
<dbReference type="PROSITE" id="PS50280">
    <property type="entry name" value="SET"/>
    <property type="match status" value="1"/>
</dbReference>
<dbReference type="RefSeq" id="XP_033532483.1">
    <property type="nucleotide sequence ID" value="XM_033676573.1"/>
</dbReference>
<name>A0A6G1FYQ6_9PEZI</name>
<reference evidence="2 4" key="1">
    <citation type="submission" date="2020-01" db="EMBL/GenBank/DDBJ databases">
        <authorList>
            <consortium name="DOE Joint Genome Institute"/>
            <person name="Haridas S."/>
            <person name="Albert R."/>
            <person name="Binder M."/>
            <person name="Bloem J."/>
            <person name="Labutti K."/>
            <person name="Salamov A."/>
            <person name="Andreopoulos B."/>
            <person name="Baker S.E."/>
            <person name="Barry K."/>
            <person name="Bills G."/>
            <person name="Bluhm B.H."/>
            <person name="Cannon C."/>
            <person name="Castanera R."/>
            <person name="Culley D.E."/>
            <person name="Daum C."/>
            <person name="Ezra D."/>
            <person name="Gonzalez J.B."/>
            <person name="Henrissat B."/>
            <person name="Kuo A."/>
            <person name="Liang C."/>
            <person name="Lipzen A."/>
            <person name="Lutzoni F."/>
            <person name="Magnuson J."/>
            <person name="Mondo S."/>
            <person name="Nolan M."/>
            <person name="Ohm R."/>
            <person name="Pangilinan J."/>
            <person name="Park H.-J."/>
            <person name="Ramirez L."/>
            <person name="Alfaro M."/>
            <person name="Sun H."/>
            <person name="Tritt A."/>
            <person name="Yoshinaga Y."/>
            <person name="Zwiers L.-H."/>
            <person name="Turgeon B.G."/>
            <person name="Goodwin S.B."/>
            <person name="Spatafora J.W."/>
            <person name="Crous P.W."/>
            <person name="Grigoriev I.V."/>
        </authorList>
    </citation>
    <scope>NUCLEOTIDE SEQUENCE</scope>
    <source>
        <strain evidence="2 4">CBS 781.70</strain>
    </source>
</reference>
<reference evidence="4" key="2">
    <citation type="submission" date="2020-04" db="EMBL/GenBank/DDBJ databases">
        <authorList>
            <consortium name="NCBI Genome Project"/>
        </authorList>
    </citation>
    <scope>NUCLEOTIDE SEQUENCE</scope>
    <source>
        <strain evidence="4">CBS 781.70</strain>
    </source>
</reference>
<dbReference type="Proteomes" id="UP000504638">
    <property type="component" value="Unplaced"/>
</dbReference>
<evidence type="ECO:0000313" key="3">
    <source>
        <dbReference type="Proteomes" id="UP000504638"/>
    </source>
</evidence>
<dbReference type="GeneID" id="54417143"/>
<accession>A0A6G1FYQ6</accession>
<evidence type="ECO:0000313" key="2">
    <source>
        <dbReference type="EMBL" id="KAF1810852.1"/>
    </source>
</evidence>
<evidence type="ECO:0000313" key="4">
    <source>
        <dbReference type="RefSeq" id="XP_033532483.1"/>
    </source>
</evidence>
<dbReference type="AlphaFoldDB" id="A0A6G1FYQ6"/>
<evidence type="ECO:0000259" key="1">
    <source>
        <dbReference type="PROSITE" id="PS50280"/>
    </source>
</evidence>